<feature type="coiled-coil region" evidence="8">
    <location>
        <begin position="1082"/>
        <end position="1135"/>
    </location>
</feature>
<dbReference type="PANTHER" id="PTHR36681:SF3">
    <property type="entry name" value="NUCLEAR GTPASE, GERMINAL CENTER-ASSOCIATED, TANDEM DUPLICATE 3"/>
    <property type="match status" value="1"/>
</dbReference>
<comment type="subcellular location">
    <subcellularLocation>
        <location evidence="1">Membrane</location>
        <topology evidence="1">Single-pass type II membrane protein</topology>
    </subcellularLocation>
</comment>
<proteinExistence type="predicted"/>
<evidence type="ECO:0008006" key="15">
    <source>
        <dbReference type="Google" id="ProtNLM"/>
    </source>
</evidence>
<reference evidence="13 14" key="1">
    <citation type="submission" date="2016-10" db="EMBL/GenBank/DDBJ databases">
        <title>Draft genome sequence of Coniochaeta ligniaria NRRL30616, a lignocellulolytic fungus for bioabatement of inhibitors in plant biomass hydrolysates.</title>
        <authorList>
            <consortium name="DOE Joint Genome Institute"/>
            <person name="Jimenez D.J."/>
            <person name="Hector R.E."/>
            <person name="Riley R."/>
            <person name="Sun H."/>
            <person name="Grigoriev I.V."/>
            <person name="Van Elsas J.D."/>
            <person name="Nichols N.N."/>
        </authorList>
    </citation>
    <scope>NUCLEOTIDE SEQUENCE [LARGE SCALE GENOMIC DNA]</scope>
    <source>
        <strain evidence="13 14">NRRL 30616</strain>
    </source>
</reference>
<feature type="region of interest" description="Disordered" evidence="9">
    <location>
        <begin position="618"/>
        <end position="681"/>
    </location>
</feature>
<evidence type="ECO:0000313" key="13">
    <source>
        <dbReference type="EMBL" id="OIW34592.1"/>
    </source>
</evidence>
<dbReference type="Pfam" id="PF02434">
    <property type="entry name" value="Fringe"/>
    <property type="match status" value="1"/>
</dbReference>
<evidence type="ECO:0000259" key="11">
    <source>
        <dbReference type="Pfam" id="PF02434"/>
    </source>
</evidence>
<evidence type="ECO:0000259" key="12">
    <source>
        <dbReference type="Pfam" id="PF24564"/>
    </source>
</evidence>
<evidence type="ECO:0000256" key="6">
    <source>
        <dbReference type="ARBA" id="ARBA00022989"/>
    </source>
</evidence>
<keyword evidence="14" id="KW-1185">Reference proteome</keyword>
<accession>A0A1J7JWY4</accession>
<dbReference type="InterPro" id="IPR003378">
    <property type="entry name" value="Fringe-like_glycosylTrfase"/>
</dbReference>
<feature type="compositionally biased region" description="Low complexity" evidence="9">
    <location>
        <begin position="577"/>
        <end position="592"/>
    </location>
</feature>
<evidence type="ECO:0000256" key="7">
    <source>
        <dbReference type="ARBA" id="ARBA00023136"/>
    </source>
</evidence>
<dbReference type="Gene3D" id="3.40.50.300">
    <property type="entry name" value="P-loop containing nucleotide triphosphate hydrolases"/>
    <property type="match status" value="2"/>
</dbReference>
<dbReference type="GO" id="GO:0016757">
    <property type="term" value="F:glycosyltransferase activity"/>
    <property type="evidence" value="ECO:0007669"/>
    <property type="project" value="UniProtKB-KW"/>
</dbReference>
<feature type="domain" description="DUF7605" evidence="12">
    <location>
        <begin position="1295"/>
        <end position="1476"/>
    </location>
</feature>
<evidence type="ECO:0000256" key="8">
    <source>
        <dbReference type="SAM" id="Coils"/>
    </source>
</evidence>
<dbReference type="Gene3D" id="3.90.550.50">
    <property type="match status" value="1"/>
</dbReference>
<evidence type="ECO:0000256" key="1">
    <source>
        <dbReference type="ARBA" id="ARBA00004606"/>
    </source>
</evidence>
<evidence type="ECO:0000256" key="3">
    <source>
        <dbReference type="ARBA" id="ARBA00022679"/>
    </source>
</evidence>
<keyword evidence="5" id="KW-0735">Signal-anchor</keyword>
<dbReference type="InParanoid" id="A0A1J7JWY4"/>
<feature type="region of interest" description="Disordered" evidence="9">
    <location>
        <begin position="454"/>
        <end position="477"/>
    </location>
</feature>
<keyword evidence="4" id="KW-0812">Transmembrane</keyword>
<dbReference type="PANTHER" id="PTHR36681">
    <property type="entry name" value="NUCLEAR GTPASE, GERMINAL CENTER-ASSOCIATED, TANDEM DUPLICATE 3"/>
    <property type="match status" value="1"/>
</dbReference>
<evidence type="ECO:0000256" key="2">
    <source>
        <dbReference type="ARBA" id="ARBA00022676"/>
    </source>
</evidence>
<evidence type="ECO:0000313" key="14">
    <source>
        <dbReference type="Proteomes" id="UP000182658"/>
    </source>
</evidence>
<feature type="compositionally biased region" description="Low complexity" evidence="9">
    <location>
        <begin position="500"/>
        <end position="512"/>
    </location>
</feature>
<dbReference type="Pfam" id="PF24564">
    <property type="entry name" value="DUF7605"/>
    <property type="match status" value="1"/>
</dbReference>
<dbReference type="SUPFAM" id="SSF52540">
    <property type="entry name" value="P-loop containing nucleoside triphosphate hydrolases"/>
    <property type="match status" value="1"/>
</dbReference>
<gene>
    <name evidence="13" type="ORF">CONLIGDRAFT_675560</name>
</gene>
<keyword evidence="3" id="KW-0808">Transferase</keyword>
<evidence type="ECO:0000256" key="4">
    <source>
        <dbReference type="ARBA" id="ARBA00022692"/>
    </source>
</evidence>
<keyword evidence="7" id="KW-0472">Membrane</keyword>
<evidence type="ECO:0000256" key="5">
    <source>
        <dbReference type="ARBA" id="ARBA00022968"/>
    </source>
</evidence>
<feature type="compositionally biased region" description="Low complexity" evidence="9">
    <location>
        <begin position="464"/>
        <end position="477"/>
    </location>
</feature>
<organism evidence="13 14">
    <name type="scientific">Coniochaeta ligniaria NRRL 30616</name>
    <dbReference type="NCBI Taxonomy" id="1408157"/>
    <lineage>
        <taxon>Eukaryota</taxon>
        <taxon>Fungi</taxon>
        <taxon>Dikarya</taxon>
        <taxon>Ascomycota</taxon>
        <taxon>Pezizomycotina</taxon>
        <taxon>Sordariomycetes</taxon>
        <taxon>Sordariomycetidae</taxon>
        <taxon>Coniochaetales</taxon>
        <taxon>Coniochaetaceae</taxon>
        <taxon>Coniochaeta</taxon>
    </lineage>
</organism>
<keyword evidence="6" id="KW-1133">Transmembrane helix</keyword>
<feature type="region of interest" description="Disordered" evidence="9">
    <location>
        <begin position="698"/>
        <end position="750"/>
    </location>
</feature>
<feature type="compositionally biased region" description="Basic and acidic residues" evidence="9">
    <location>
        <begin position="736"/>
        <end position="750"/>
    </location>
</feature>
<evidence type="ECO:0000256" key="9">
    <source>
        <dbReference type="SAM" id="MobiDB-lite"/>
    </source>
</evidence>
<feature type="region of interest" description="Disordered" evidence="9">
    <location>
        <begin position="577"/>
        <end position="604"/>
    </location>
</feature>
<keyword evidence="8" id="KW-0175">Coiled coil</keyword>
<feature type="compositionally biased region" description="Low complexity" evidence="9">
    <location>
        <begin position="619"/>
        <end position="638"/>
    </location>
</feature>
<dbReference type="Gene3D" id="3.50.4.10">
    <property type="entry name" value="Hepatocyte Growth Factor"/>
    <property type="match status" value="1"/>
</dbReference>
<dbReference type="EMBL" id="KV875093">
    <property type="protein sequence ID" value="OIW34592.1"/>
    <property type="molecule type" value="Genomic_DNA"/>
</dbReference>
<feature type="domain" description="Fringe-like glycosyltransferase" evidence="11">
    <location>
        <begin position="199"/>
        <end position="344"/>
    </location>
</feature>
<dbReference type="InterPro" id="IPR045063">
    <property type="entry name" value="Dynamin_N"/>
</dbReference>
<feature type="region of interest" description="Disordered" evidence="9">
    <location>
        <begin position="490"/>
        <end position="512"/>
    </location>
</feature>
<dbReference type="STRING" id="1408157.A0A1J7JWY4"/>
<feature type="coiled-coil region" evidence="8">
    <location>
        <begin position="1499"/>
        <end position="1526"/>
    </location>
</feature>
<feature type="compositionally biased region" description="Low complexity" evidence="9">
    <location>
        <begin position="659"/>
        <end position="674"/>
    </location>
</feature>
<dbReference type="Pfam" id="PF00350">
    <property type="entry name" value="Dynamin_N"/>
    <property type="match status" value="1"/>
</dbReference>
<sequence>MGMLRFCSPLRRRRYLRLLMLLFAIVITSLALFAAMLPYDADFRLWLNMRRRESWWTPRASDLKWLARPAAYPVNWTEDVGFIMKSGFGTQHRIPAWLEAVREVGDVVLIADFATKTGEHYSKDGRQLPVHDVVGTLFEQGVLADADLEQPRAEKYRNMSAAIARGDADAAKEMSKGFGWELDAMKFISGLELAYEQMPNKKWYLLVDDDTYIVQDSMTLLLERLNPNRRYYIGNPVGNWLCRFAHGGSSVIMSGAAVRSLYSPRNKQIIAESNHEALTVTWGDRLLASTFLRIGVYLDETYMNLFNGERPTISWIRADRFCAPVISFHGLANPEDMRQTGETFRTIRKIVRWIDLWAMNGAPAPETFKKNPLRQGWDHVGRLDERIWTSTDLKSADACHAACKKTPHKQCLAWTWDEKEHKCHRAPWMIVGAKAEGRITGLNEGRVATLAAKCQQSPVPSNDALTSSSKSSTTTSVVALTPSTGTASLASNGSIDGDDPVQSVQSVSQPPSVASIDSFDQAFTWRSPSPVAPSVADERDVPLPSVELVPLAGLLASHESFNGCLAWRSPSPVAPTISLSPPPSTAASSGPIFTPRSHSHSASVRSTAINGDINALRLSDSGASSGDTATSSSGPATPRTESVEAGSITFSELSSPGRATPRSTATPSLTSSLSQGGDMAPNAFDLASMQAALDQDISRRPVAPRTSSDRQHLSPTPTPRSSSARRRRSSSAIQQPRHEVSDEEPPENRFHQPEFQQAFRDAKRLMVNLSDVLASNRLHNEPDSTMKRLYEEAKQLSEFTCPETRTVGFVGDSGVGKSSLINSLLDIRGLARTSSSGAACTCVVTEYCYRSEPGFELQVEYFSREELEKQISELLESYRHYHLSIDDLSDDEIGVFEERAQVSEDTFRAMFRVQLQDMESELLDDNEEDVLYQLMLWVDNSPHSTTAQESLADAESCSQRLMELTSDLASGDEAALWPFIRKIRVYCNAHILSRGLILVDLPGLRDINSARRGITERYILNCDEIFAVCNIIRAITDEGVMAVIDLANKASLSNVGIICTRSDDIQAEEAKKDWKGERARMVRHIQNLVTTARQNLRKLEEEVKEYEDIDIDDLLDEEKDAYMRLRRRVVEAKKVVVQREFELKSFLIGTRNEIVCEQLREAYEGRIPGDDLSVFCVSNVDYWTKRDDPKDISMDLLELSGMMEVRKHCISIVAESQLRAATLYMKRKIPALLDSLQLWVQSGSGSLSAERKKAIRDTLDNVERVLRRELTDANSELNKPTIKGQFRSFLAHYQHKDIWAEGAENAADEWSGWHHSSYAAFCRNFGYHSTRVAGTHNWNEEAILSMVGTLTPQWRTMCAQIEQQRCSATGALEKLCEEAIDILESEDQLDDDQLDILVNSIRTHHSLLESKLDNSYEEVKKDLAKLKTDVLTGIQTSFIGQAMNSSYRACNRESGSGSDSRRKAIINRRLSGEDIFDEMEEQLRVHFRKVVADVKSKQLQAARTHFREIKENLDMLRDDNVILEAESDPEFRMKVDEEVRRVKGRLDRLLAGL</sequence>
<dbReference type="InterPro" id="IPR027417">
    <property type="entry name" value="P-loop_NTPase"/>
</dbReference>
<keyword evidence="2" id="KW-0328">Glycosyltransferase</keyword>
<dbReference type="InterPro" id="IPR056024">
    <property type="entry name" value="DUF7605"/>
</dbReference>
<evidence type="ECO:0000259" key="10">
    <source>
        <dbReference type="Pfam" id="PF00350"/>
    </source>
</evidence>
<protein>
    <recommendedName>
        <fullName evidence="15">P-loop containing nucleoside triphosphate hydrolase protein</fullName>
    </recommendedName>
</protein>
<dbReference type="GO" id="GO:0016020">
    <property type="term" value="C:membrane"/>
    <property type="evidence" value="ECO:0007669"/>
    <property type="project" value="UniProtKB-SubCell"/>
</dbReference>
<dbReference type="Proteomes" id="UP000182658">
    <property type="component" value="Unassembled WGS sequence"/>
</dbReference>
<name>A0A1J7JWY4_9PEZI</name>
<feature type="domain" description="Dynamin N-terminal" evidence="10">
    <location>
        <begin position="807"/>
        <end position="1057"/>
    </location>
</feature>
<dbReference type="OrthoDB" id="3598281at2759"/>